<dbReference type="PANTHER" id="PTHR33164">
    <property type="entry name" value="TRANSCRIPTIONAL REGULATOR, MARR FAMILY"/>
    <property type="match status" value="1"/>
</dbReference>
<dbReference type="InterPro" id="IPR036388">
    <property type="entry name" value="WH-like_DNA-bd_sf"/>
</dbReference>
<sequence length="183" mass="20711">MSNYWYREQRSTTASSVELLNELRRYRESNTRMRSRVRDDMGMGEKDLLALRLLLAADAEDRSVRQRDLAYQLGISAASASALVDRLVNDGFVLRTPHPSDRRSIAVVPTPRGHHEVRETLHSMHARMLAVAEAMTPEDRAVVTTFFRDLNHSLDEPHSSEEPLSARPAAQRRCGAAQEEEAT</sequence>
<evidence type="ECO:0000256" key="2">
    <source>
        <dbReference type="ARBA" id="ARBA00023125"/>
    </source>
</evidence>
<evidence type="ECO:0000256" key="3">
    <source>
        <dbReference type="ARBA" id="ARBA00023163"/>
    </source>
</evidence>
<dbReference type="OrthoDB" id="162531at2"/>
<dbReference type="EMBL" id="CP023564">
    <property type="protein sequence ID" value="ATG53797.1"/>
    <property type="molecule type" value="Genomic_DNA"/>
</dbReference>
<dbReference type="GO" id="GO:0003700">
    <property type="term" value="F:DNA-binding transcription factor activity"/>
    <property type="evidence" value="ECO:0007669"/>
    <property type="project" value="InterPro"/>
</dbReference>
<dbReference type="PANTHER" id="PTHR33164:SF43">
    <property type="entry name" value="HTH-TYPE TRANSCRIPTIONAL REPRESSOR YETL"/>
    <property type="match status" value="1"/>
</dbReference>
<dbReference type="AlphaFoldDB" id="A0A291GUC5"/>
<dbReference type="InterPro" id="IPR023187">
    <property type="entry name" value="Tscrpt_reg_MarR-type_CS"/>
</dbReference>
<dbReference type="InterPro" id="IPR039422">
    <property type="entry name" value="MarR/SlyA-like"/>
</dbReference>
<dbReference type="GO" id="GO:0006950">
    <property type="term" value="P:response to stress"/>
    <property type="evidence" value="ECO:0007669"/>
    <property type="project" value="TreeGrafter"/>
</dbReference>
<feature type="region of interest" description="Disordered" evidence="4">
    <location>
        <begin position="153"/>
        <end position="183"/>
    </location>
</feature>
<dbReference type="SUPFAM" id="SSF46785">
    <property type="entry name" value="Winged helix' DNA-binding domain"/>
    <property type="match status" value="1"/>
</dbReference>
<dbReference type="Pfam" id="PF01047">
    <property type="entry name" value="MarR"/>
    <property type="match status" value="1"/>
</dbReference>
<keyword evidence="2" id="KW-0238">DNA-binding</keyword>
<reference evidence="6 7" key="1">
    <citation type="journal article" date="2014" name="Int. J. Syst. Evol. Microbiol.">
        <title>Brachybacterium ginsengisoli sp. nov., isolated from soil of a ginseng field.</title>
        <authorList>
            <person name="Hoang V.A."/>
            <person name="Kim Y.J."/>
            <person name="Nguyen N.L."/>
            <person name="Yang D.C."/>
        </authorList>
    </citation>
    <scope>NUCLEOTIDE SEQUENCE [LARGE SCALE GENOMIC DNA]</scope>
    <source>
        <strain evidence="6 7">DCY80</strain>
    </source>
</reference>
<evidence type="ECO:0000313" key="6">
    <source>
        <dbReference type="EMBL" id="ATG53797.1"/>
    </source>
</evidence>
<evidence type="ECO:0000259" key="5">
    <source>
        <dbReference type="PROSITE" id="PS50995"/>
    </source>
</evidence>
<keyword evidence="7" id="KW-1185">Reference proteome</keyword>
<dbReference type="Proteomes" id="UP000217889">
    <property type="component" value="Chromosome"/>
</dbReference>
<dbReference type="RefSeq" id="WP_096798276.1">
    <property type="nucleotide sequence ID" value="NZ_CP023564.1"/>
</dbReference>
<name>A0A291GUC5_9MICO</name>
<proteinExistence type="predicted"/>
<organism evidence="6 7">
    <name type="scientific">Brachybacterium ginsengisoli</name>
    <dbReference type="NCBI Taxonomy" id="1331682"/>
    <lineage>
        <taxon>Bacteria</taxon>
        <taxon>Bacillati</taxon>
        <taxon>Actinomycetota</taxon>
        <taxon>Actinomycetes</taxon>
        <taxon>Micrococcales</taxon>
        <taxon>Dermabacteraceae</taxon>
        <taxon>Brachybacterium</taxon>
    </lineage>
</organism>
<evidence type="ECO:0000313" key="7">
    <source>
        <dbReference type="Proteomes" id="UP000217889"/>
    </source>
</evidence>
<dbReference type="PROSITE" id="PS01117">
    <property type="entry name" value="HTH_MARR_1"/>
    <property type="match status" value="1"/>
</dbReference>
<dbReference type="GO" id="GO:0003677">
    <property type="term" value="F:DNA binding"/>
    <property type="evidence" value="ECO:0007669"/>
    <property type="project" value="UniProtKB-KW"/>
</dbReference>
<dbReference type="KEGG" id="bgg:CFK41_02635"/>
<keyword evidence="1" id="KW-0805">Transcription regulation</keyword>
<gene>
    <name evidence="6" type="ORF">CFK41_02635</name>
</gene>
<feature type="domain" description="HTH marR-type" evidence="5">
    <location>
        <begin position="16"/>
        <end position="152"/>
    </location>
</feature>
<dbReference type="InterPro" id="IPR036390">
    <property type="entry name" value="WH_DNA-bd_sf"/>
</dbReference>
<dbReference type="PROSITE" id="PS50995">
    <property type="entry name" value="HTH_MARR_2"/>
    <property type="match status" value="1"/>
</dbReference>
<dbReference type="SMART" id="SM00347">
    <property type="entry name" value="HTH_MARR"/>
    <property type="match status" value="1"/>
</dbReference>
<evidence type="ECO:0000256" key="1">
    <source>
        <dbReference type="ARBA" id="ARBA00023015"/>
    </source>
</evidence>
<dbReference type="InterPro" id="IPR000835">
    <property type="entry name" value="HTH_MarR-typ"/>
</dbReference>
<accession>A0A291GUC5</accession>
<protein>
    <submittedName>
        <fullName evidence="6">MarR family transcriptional regulator</fullName>
    </submittedName>
</protein>
<keyword evidence="3" id="KW-0804">Transcription</keyword>
<dbReference type="Gene3D" id="1.10.10.10">
    <property type="entry name" value="Winged helix-like DNA-binding domain superfamily/Winged helix DNA-binding domain"/>
    <property type="match status" value="1"/>
</dbReference>
<evidence type="ECO:0000256" key="4">
    <source>
        <dbReference type="SAM" id="MobiDB-lite"/>
    </source>
</evidence>